<dbReference type="VEuPathDB" id="FungiDB:PITG_16564"/>
<dbReference type="AlphaFoldDB" id="D0NUQ6"/>
<protein>
    <submittedName>
        <fullName evidence="2">Uncharacterized protein</fullName>
    </submittedName>
</protein>
<evidence type="ECO:0000256" key="1">
    <source>
        <dbReference type="SAM" id="MobiDB-lite"/>
    </source>
</evidence>
<dbReference type="EMBL" id="DS028165">
    <property type="protein sequence ID" value="EEY65417.1"/>
    <property type="molecule type" value="Genomic_DNA"/>
</dbReference>
<dbReference type="RefSeq" id="XP_002897135.1">
    <property type="nucleotide sequence ID" value="XM_002897089.1"/>
</dbReference>
<dbReference type="KEGG" id="pif:PITG_16564"/>
<dbReference type="Proteomes" id="UP000006643">
    <property type="component" value="Unassembled WGS sequence"/>
</dbReference>
<keyword evidence="3" id="KW-1185">Reference proteome</keyword>
<dbReference type="HOGENOM" id="CLU_1013599_0_0_1"/>
<evidence type="ECO:0000313" key="2">
    <source>
        <dbReference type="EMBL" id="EEY65417.1"/>
    </source>
</evidence>
<proteinExistence type="predicted"/>
<gene>
    <name evidence="2" type="ORF">PITG_16564</name>
</gene>
<dbReference type="InParanoid" id="D0NUQ6"/>
<name>D0NUQ6_PHYIT</name>
<evidence type="ECO:0000313" key="3">
    <source>
        <dbReference type="Proteomes" id="UP000006643"/>
    </source>
</evidence>
<accession>D0NUQ6</accession>
<reference evidence="3" key="1">
    <citation type="journal article" date="2009" name="Nature">
        <title>Genome sequence and analysis of the Irish potato famine pathogen Phytophthora infestans.</title>
        <authorList>
            <consortium name="The Broad Institute Genome Sequencing Platform"/>
            <person name="Haas B.J."/>
            <person name="Kamoun S."/>
            <person name="Zody M.C."/>
            <person name="Jiang R.H."/>
            <person name="Handsaker R.E."/>
            <person name="Cano L.M."/>
            <person name="Grabherr M."/>
            <person name="Kodira C.D."/>
            <person name="Raffaele S."/>
            <person name="Torto-Alalibo T."/>
            <person name="Bozkurt T.O."/>
            <person name="Ah-Fong A.M."/>
            <person name="Alvarado L."/>
            <person name="Anderson V.L."/>
            <person name="Armstrong M.R."/>
            <person name="Avrova A."/>
            <person name="Baxter L."/>
            <person name="Beynon J."/>
            <person name="Boevink P.C."/>
            <person name="Bollmann S.R."/>
            <person name="Bos J.I."/>
            <person name="Bulone V."/>
            <person name="Cai G."/>
            <person name="Cakir C."/>
            <person name="Carrington J.C."/>
            <person name="Chawner M."/>
            <person name="Conti L."/>
            <person name="Costanzo S."/>
            <person name="Ewan R."/>
            <person name="Fahlgren N."/>
            <person name="Fischbach M.A."/>
            <person name="Fugelstad J."/>
            <person name="Gilroy E.M."/>
            <person name="Gnerre S."/>
            <person name="Green P.J."/>
            <person name="Grenville-Briggs L.J."/>
            <person name="Griffith J."/>
            <person name="Grunwald N.J."/>
            <person name="Horn K."/>
            <person name="Horner N.R."/>
            <person name="Hu C.H."/>
            <person name="Huitema E."/>
            <person name="Jeong D.H."/>
            <person name="Jones A.M."/>
            <person name="Jones J.D."/>
            <person name="Jones R.W."/>
            <person name="Karlsson E.K."/>
            <person name="Kunjeti S.G."/>
            <person name="Lamour K."/>
            <person name="Liu Z."/>
            <person name="Ma L."/>
            <person name="Maclean D."/>
            <person name="Chibucos M.C."/>
            <person name="McDonald H."/>
            <person name="McWalters J."/>
            <person name="Meijer H.J."/>
            <person name="Morgan W."/>
            <person name="Morris P.F."/>
            <person name="Munro C.A."/>
            <person name="O'Neill K."/>
            <person name="Ospina-Giraldo M."/>
            <person name="Pinzon A."/>
            <person name="Pritchard L."/>
            <person name="Ramsahoye B."/>
            <person name="Ren Q."/>
            <person name="Restrepo S."/>
            <person name="Roy S."/>
            <person name="Sadanandom A."/>
            <person name="Savidor A."/>
            <person name="Schornack S."/>
            <person name="Schwartz D.C."/>
            <person name="Schumann U.D."/>
            <person name="Schwessinger B."/>
            <person name="Seyer L."/>
            <person name="Sharpe T."/>
            <person name="Silvar C."/>
            <person name="Song J."/>
            <person name="Studholme D.J."/>
            <person name="Sykes S."/>
            <person name="Thines M."/>
            <person name="van de Vondervoort P.J."/>
            <person name="Phuntumart V."/>
            <person name="Wawra S."/>
            <person name="Weide R."/>
            <person name="Win J."/>
            <person name="Young C."/>
            <person name="Zhou S."/>
            <person name="Fry W."/>
            <person name="Meyers B.C."/>
            <person name="van West P."/>
            <person name="Ristaino J."/>
            <person name="Govers F."/>
            <person name="Birch P.R."/>
            <person name="Whisson S.C."/>
            <person name="Judelson H.S."/>
            <person name="Nusbaum C."/>
        </authorList>
    </citation>
    <scope>NUCLEOTIDE SEQUENCE [LARGE SCALE GENOMIC DNA]</scope>
    <source>
        <strain evidence="3">T30-4</strain>
    </source>
</reference>
<organism evidence="2 3">
    <name type="scientific">Phytophthora infestans (strain T30-4)</name>
    <name type="common">Potato late blight agent</name>
    <dbReference type="NCBI Taxonomy" id="403677"/>
    <lineage>
        <taxon>Eukaryota</taxon>
        <taxon>Sar</taxon>
        <taxon>Stramenopiles</taxon>
        <taxon>Oomycota</taxon>
        <taxon>Peronosporomycetes</taxon>
        <taxon>Peronosporales</taxon>
        <taxon>Peronosporaceae</taxon>
        <taxon>Phytophthora</taxon>
    </lineage>
</organism>
<sequence length="275" mass="32280">MSTDGNLHSVTSRTNPRGRSTVRSFYENVYVASLRPGLKLRSPQLQILRKHNVVISDKVVVYRQEVTEEATYRPEEETLGWNGGCGVDINMERERSFGSYAGIDDFIGALPVKQMYKVYAELCAGKQDHLHEYIMMLRWLRSSMEISEVYLEYTRTKLEEHYKCYKKMKADEAVDDEVIYLHKKDGFHKKRGYSIFVYLSMAMTVVNVLAKQIDKYEWQQCQCTKCAYYRSPEWRQTRPDDITPAMLPPMRFYRRGSKGVSPSEKIYRKQRGQKL</sequence>
<dbReference type="OrthoDB" id="105386at2759"/>
<dbReference type="GeneID" id="9468980"/>
<feature type="region of interest" description="Disordered" evidence="1">
    <location>
        <begin position="254"/>
        <end position="275"/>
    </location>
</feature>